<accession>A0A1L5PXU8</accession>
<sequence>MSSQDLTFRENVEYGRLETPWSLNSLLYEGVSALPMNESAQFILNNQLPRPSKKRVALASIFYETLKADLASGKSQNTVKNLTQKLRAFYAWGDKHNQEMTVNNIERAFINWCDWNLEKTRTSVEKKTDPFNRVIGVGGIIDRALNRHQKIMTLTRLRRQKAKSNWNRKSDRINFSKLFEFGSALLDICTSLDEDTVYGDLPAIVKFRSGQRIELWSGLYSPEKLKHESMRDRQAIKIRNAYIAEKSWRTRFPLMNLRIEAEILTFIAQTQMNLAQVMTMPAGKFVYQSFTGGYHVSRVYKERKSGETEFDIFSEYRTHFDNYLKWRDALYPNDDLLFPLRSHFGRRQSAQYNFQSVKRIMSKLDIEIILPRELRLCKVNWLLRKTNDPLLTSEMAQHTELTLLTSYERPNHQTALAEISRFHQKTDPAFAAPGPVICVKVAPEATEASPKEAPKPDCTNPAGCLFCIHQRDIAEFDHVWSLMSYRYLKSLELAVHRPNKLTKNDHPAFLAVNAITTKLEAFKSDEQFLPWIAESATRVQEGVYHPKWDGFIKLAEMRI</sequence>
<organism evidence="1 2">
    <name type="scientific">Pseudomonas putida</name>
    <name type="common">Arthrobacter siderocapsulatus</name>
    <dbReference type="NCBI Taxonomy" id="303"/>
    <lineage>
        <taxon>Bacteria</taxon>
        <taxon>Pseudomonadati</taxon>
        <taxon>Pseudomonadota</taxon>
        <taxon>Gammaproteobacteria</taxon>
        <taxon>Pseudomonadales</taxon>
        <taxon>Pseudomonadaceae</taxon>
        <taxon>Pseudomonas</taxon>
    </lineage>
</organism>
<dbReference type="EMBL" id="CP018743">
    <property type="protein sequence ID" value="APO84990.1"/>
    <property type="molecule type" value="Genomic_DNA"/>
</dbReference>
<dbReference type="RefSeq" id="WP_075046730.1">
    <property type="nucleotide sequence ID" value="NZ_CP018743.1"/>
</dbReference>
<proteinExistence type="predicted"/>
<reference evidence="1 2" key="1">
    <citation type="submission" date="2016-12" db="EMBL/GenBank/DDBJ databases">
        <title>Draft Genome Sequence of Mercury Resistant Pseudomonas DRA525.</title>
        <authorList>
            <person name="Drace K.M."/>
        </authorList>
    </citation>
    <scope>NUCLEOTIDE SEQUENCE [LARGE SCALE GENOMIC DNA]</scope>
    <source>
        <strain evidence="1 2">DRA525</strain>
    </source>
</reference>
<evidence type="ECO:0000313" key="1">
    <source>
        <dbReference type="EMBL" id="APO84990.1"/>
    </source>
</evidence>
<dbReference type="Proteomes" id="UP000185146">
    <property type="component" value="Chromosome"/>
</dbReference>
<evidence type="ECO:0000313" key="2">
    <source>
        <dbReference type="Proteomes" id="UP000185146"/>
    </source>
</evidence>
<protein>
    <recommendedName>
        <fullName evidence="3">Site-specific integrase</fullName>
    </recommendedName>
</protein>
<dbReference type="SUPFAM" id="SSF56349">
    <property type="entry name" value="DNA breaking-rejoining enzymes"/>
    <property type="match status" value="1"/>
</dbReference>
<dbReference type="GO" id="GO:0003677">
    <property type="term" value="F:DNA binding"/>
    <property type="evidence" value="ECO:0007669"/>
    <property type="project" value="InterPro"/>
</dbReference>
<evidence type="ECO:0008006" key="3">
    <source>
        <dbReference type="Google" id="ProtNLM"/>
    </source>
</evidence>
<dbReference type="InterPro" id="IPR011010">
    <property type="entry name" value="DNA_brk_join_enz"/>
</dbReference>
<dbReference type="AlphaFoldDB" id="A0A1L5PXU8"/>
<name>A0A1L5PXU8_PSEPU</name>
<gene>
    <name evidence="1" type="ORF">BL240_27510</name>
</gene>